<dbReference type="InterPro" id="IPR014729">
    <property type="entry name" value="Rossmann-like_a/b/a_fold"/>
</dbReference>
<reference evidence="1" key="1">
    <citation type="journal article" date="2014" name="Front. Microbiol.">
        <title>High frequency of phylogenetically diverse reductive dehalogenase-homologous genes in deep subseafloor sedimentary metagenomes.</title>
        <authorList>
            <person name="Kawai M."/>
            <person name="Futagami T."/>
            <person name="Toyoda A."/>
            <person name="Takaki Y."/>
            <person name="Nishi S."/>
            <person name="Hori S."/>
            <person name="Arai W."/>
            <person name="Tsubouchi T."/>
            <person name="Morono Y."/>
            <person name="Uchiyama I."/>
            <person name="Ito T."/>
            <person name="Fujiyama A."/>
            <person name="Inagaki F."/>
            <person name="Takami H."/>
        </authorList>
    </citation>
    <scope>NUCLEOTIDE SEQUENCE</scope>
    <source>
        <strain evidence="1">Expedition CK06-06</strain>
    </source>
</reference>
<accession>X1K2A6</accession>
<protein>
    <recommendedName>
        <fullName evidence="2">Tyrosine--tRNA ligase</fullName>
    </recommendedName>
</protein>
<evidence type="ECO:0008006" key="2">
    <source>
        <dbReference type="Google" id="ProtNLM"/>
    </source>
</evidence>
<name>X1K2A6_9ZZZZ</name>
<dbReference type="AlphaFoldDB" id="X1K2A6"/>
<evidence type="ECO:0000313" key="1">
    <source>
        <dbReference type="EMBL" id="GAH76213.1"/>
    </source>
</evidence>
<dbReference type="Gene3D" id="3.40.50.620">
    <property type="entry name" value="HUPs"/>
    <property type="match status" value="1"/>
</dbReference>
<dbReference type="SUPFAM" id="SSF52374">
    <property type="entry name" value="Nucleotidylyl transferase"/>
    <property type="match status" value="1"/>
</dbReference>
<sequence>RYISLEALKRDFSKGDLHPADLKEAVIESLIEILKPARKHFSKGKPKKMLDDLKNLMKEYK</sequence>
<proteinExistence type="predicted"/>
<gene>
    <name evidence="1" type="ORF">S03H2_42511</name>
</gene>
<feature type="non-terminal residue" evidence="1">
    <location>
        <position position="1"/>
    </location>
</feature>
<dbReference type="EMBL" id="BARU01026470">
    <property type="protein sequence ID" value="GAH76213.1"/>
    <property type="molecule type" value="Genomic_DNA"/>
</dbReference>
<comment type="caution">
    <text evidence="1">The sequence shown here is derived from an EMBL/GenBank/DDBJ whole genome shotgun (WGS) entry which is preliminary data.</text>
</comment>
<organism evidence="1">
    <name type="scientific">marine sediment metagenome</name>
    <dbReference type="NCBI Taxonomy" id="412755"/>
    <lineage>
        <taxon>unclassified sequences</taxon>
        <taxon>metagenomes</taxon>
        <taxon>ecological metagenomes</taxon>
    </lineage>
</organism>